<dbReference type="PANTHER" id="PTHR33794">
    <property type="entry name" value="BACILLOLYSIN"/>
    <property type="match status" value="1"/>
</dbReference>
<dbReference type="GO" id="GO:0004222">
    <property type="term" value="F:metalloendopeptidase activity"/>
    <property type="evidence" value="ECO:0007669"/>
    <property type="project" value="InterPro"/>
</dbReference>
<evidence type="ECO:0000259" key="2">
    <source>
        <dbReference type="Pfam" id="PF01447"/>
    </source>
</evidence>
<dbReference type="PANTHER" id="PTHR33794:SF1">
    <property type="entry name" value="BACILLOLYSIN"/>
    <property type="match status" value="1"/>
</dbReference>
<keyword evidence="1" id="KW-0865">Zymogen</keyword>
<keyword evidence="5" id="KW-1185">Reference proteome</keyword>
<sequence>METNLRPAIVPGNAHYGVALTWDYFRTTHARSGIANDGAGARSRVHYGSRYNNALWSDSCLCMIFGDGDGSTFTPLVSVDVAGHDDDPRRDQPACAIGVFGPIGRFERSYFRQPGHDGGVLRQQQRAAG</sequence>
<dbReference type="Gene3D" id="3.10.170.10">
    <property type="match status" value="1"/>
</dbReference>
<dbReference type="EMBL" id="LT853885">
    <property type="protein sequence ID" value="SMR04987.1"/>
    <property type="molecule type" value="Genomic_DNA"/>
</dbReference>
<reference evidence="4 6" key="1">
    <citation type="submission" date="2017-05" db="EMBL/GenBank/DDBJ databases">
        <authorList>
            <person name="Song R."/>
            <person name="Chenine A.L."/>
            <person name="Ruprecht R.M."/>
        </authorList>
    </citation>
    <scope>NUCLEOTIDE SEQUENCE [LARGE SCALE GENOMIC DNA]</scope>
    <source>
        <strain evidence="4">PD5205</strain>
    </source>
</reference>
<dbReference type="AlphaFoldDB" id="A0A1Y6H4W9"/>
<keyword evidence="4" id="KW-0645">Protease</keyword>
<dbReference type="Pfam" id="PF01447">
    <property type="entry name" value="Peptidase_M4"/>
    <property type="match status" value="1"/>
</dbReference>
<organism evidence="4 6">
    <name type="scientific">Xanthomonas fragariae</name>
    <dbReference type="NCBI Taxonomy" id="48664"/>
    <lineage>
        <taxon>Bacteria</taxon>
        <taxon>Pseudomonadati</taxon>
        <taxon>Pseudomonadota</taxon>
        <taxon>Gammaproteobacteria</taxon>
        <taxon>Lysobacterales</taxon>
        <taxon>Lysobacteraceae</taxon>
        <taxon>Xanthomonas</taxon>
    </lineage>
</organism>
<keyword evidence="3" id="KW-0378">Hydrolase</keyword>
<name>A0A1Y6H4W9_9XANT</name>
<dbReference type="GO" id="GO:0006508">
    <property type="term" value="P:proteolysis"/>
    <property type="evidence" value="ECO:0007669"/>
    <property type="project" value="UniProtKB-KW"/>
</dbReference>
<gene>
    <name evidence="4" type="ORF">PD5205_03715</name>
    <name evidence="3" type="ORF">PD885_00279</name>
</gene>
<dbReference type="EC" id="3.4.-.-" evidence="3"/>
<protein>
    <submittedName>
        <fullName evidence="3">Transglutaminase-activating metalloprotease</fullName>
        <ecNumber evidence="3">3.4.-.-</ecNumber>
    </submittedName>
    <submittedName>
        <fullName evidence="4">Zinc metalloprotease</fullName>
    </submittedName>
</protein>
<dbReference type="EMBL" id="LT853882">
    <property type="protein sequence ID" value="SMQ97551.1"/>
    <property type="molecule type" value="Genomic_DNA"/>
</dbReference>
<dbReference type="InterPro" id="IPR050728">
    <property type="entry name" value="Zinc_Metalloprotease_M4"/>
</dbReference>
<reference evidence="3 5" key="2">
    <citation type="submission" date="2017-05" db="EMBL/GenBank/DDBJ databases">
        <authorList>
            <person name="Blom J."/>
        </authorList>
    </citation>
    <scope>NUCLEOTIDE SEQUENCE [LARGE SCALE GENOMIC DNA]</scope>
    <source>
        <strain evidence="3">PD885</strain>
    </source>
</reference>
<evidence type="ECO:0000313" key="3">
    <source>
        <dbReference type="EMBL" id="SMQ97551.1"/>
    </source>
</evidence>
<evidence type="ECO:0000313" key="5">
    <source>
        <dbReference type="Proteomes" id="UP000195877"/>
    </source>
</evidence>
<dbReference type="SUPFAM" id="SSF55486">
    <property type="entry name" value="Metalloproteases ('zincins'), catalytic domain"/>
    <property type="match status" value="1"/>
</dbReference>
<evidence type="ECO:0000313" key="6">
    <source>
        <dbReference type="Proteomes" id="UP000195953"/>
    </source>
</evidence>
<accession>A0A1Y6H4W9</accession>
<dbReference type="Proteomes" id="UP000195953">
    <property type="component" value="Chromosome 1"/>
</dbReference>
<evidence type="ECO:0000313" key="4">
    <source>
        <dbReference type="EMBL" id="SMR04987.1"/>
    </source>
</evidence>
<keyword evidence="4" id="KW-0482">Metalloprotease</keyword>
<proteinExistence type="predicted"/>
<dbReference type="InterPro" id="IPR013856">
    <property type="entry name" value="Peptidase_M4_domain"/>
</dbReference>
<evidence type="ECO:0000256" key="1">
    <source>
        <dbReference type="ARBA" id="ARBA00023145"/>
    </source>
</evidence>
<dbReference type="Proteomes" id="UP000195877">
    <property type="component" value="Chromosome 1"/>
</dbReference>
<feature type="domain" description="Peptidase M4" evidence="2">
    <location>
        <begin position="13"/>
        <end position="84"/>
    </location>
</feature>